<feature type="transmembrane region" description="Helical" evidence="1">
    <location>
        <begin position="28"/>
        <end position="51"/>
    </location>
</feature>
<dbReference type="EMBL" id="CP017248">
    <property type="protein sequence ID" value="AOR36579.1"/>
    <property type="molecule type" value="Genomic_DNA"/>
</dbReference>
<organism evidence="2 3">
    <name type="scientific">Streptomyces fodineus</name>
    <dbReference type="NCBI Taxonomy" id="1904616"/>
    <lineage>
        <taxon>Bacteria</taxon>
        <taxon>Bacillati</taxon>
        <taxon>Actinomycetota</taxon>
        <taxon>Actinomycetes</taxon>
        <taxon>Kitasatosporales</taxon>
        <taxon>Streptomycetaceae</taxon>
        <taxon>Streptomyces</taxon>
    </lineage>
</organism>
<reference evidence="3" key="1">
    <citation type="submission" date="2016-09" db="EMBL/GenBank/DDBJ databases">
        <title>Streptomyces puniciscabiei strain:TW1S1 Genome sequencing and assembly.</title>
        <authorList>
            <person name="Kim M.-K."/>
            <person name="Kim S.B."/>
        </authorList>
    </citation>
    <scope>NUCLEOTIDE SEQUENCE [LARGE SCALE GENOMIC DNA]</scope>
    <source>
        <strain evidence="3">TW1S1</strain>
    </source>
</reference>
<keyword evidence="3" id="KW-1185">Reference proteome</keyword>
<proteinExistence type="predicted"/>
<evidence type="ECO:0000313" key="3">
    <source>
        <dbReference type="Proteomes" id="UP000094960"/>
    </source>
</evidence>
<gene>
    <name evidence="2" type="ORF">BFF78_40900</name>
</gene>
<keyword evidence="1" id="KW-0472">Membrane</keyword>
<dbReference type="AlphaFoldDB" id="A0A1D7YMG5"/>
<protein>
    <submittedName>
        <fullName evidence="2">Uncharacterized protein</fullName>
    </submittedName>
</protein>
<keyword evidence="1" id="KW-0812">Transmembrane</keyword>
<evidence type="ECO:0000313" key="2">
    <source>
        <dbReference type="EMBL" id="AOR36579.1"/>
    </source>
</evidence>
<dbReference type="Proteomes" id="UP000094960">
    <property type="component" value="Chromosome"/>
</dbReference>
<keyword evidence="1" id="KW-1133">Transmembrane helix</keyword>
<dbReference type="KEGG" id="spun:BFF78_40900"/>
<sequence>MELSTCALTGEGRGCHARVMRRGIPGSVAHLSSVLVLAGLSAAAWTAWLGWDQQRDAHPDGSTTGPYEAWQVIGQ</sequence>
<accession>A0A1D7YMG5</accession>
<name>A0A1D7YMG5_9ACTN</name>
<evidence type="ECO:0000256" key="1">
    <source>
        <dbReference type="SAM" id="Phobius"/>
    </source>
</evidence>